<name>A0A3S3UDS6_9BACT</name>
<evidence type="ECO:0000313" key="1">
    <source>
        <dbReference type="EMBL" id="RWX47844.1"/>
    </source>
</evidence>
<proteinExistence type="predicted"/>
<dbReference type="Proteomes" id="UP000287853">
    <property type="component" value="Unassembled WGS sequence"/>
</dbReference>
<dbReference type="AlphaFoldDB" id="A0A3S3UDS6"/>
<gene>
    <name evidence="1" type="ORF">H206_05566</name>
</gene>
<reference evidence="1 2" key="1">
    <citation type="submission" date="2017-01" db="EMBL/GenBank/DDBJ databases">
        <title>The cable genome- insights into the physiology and evolution of filamentous bacteria capable of sulfide oxidation via long distance electron transfer.</title>
        <authorList>
            <person name="Schreiber L."/>
            <person name="Bjerg J.T."/>
            <person name="Boggild A."/>
            <person name="Van De Vossenberg J."/>
            <person name="Meysman F."/>
            <person name="Nielsen L.P."/>
            <person name="Schramm A."/>
            <person name="Kjeldsen K.U."/>
        </authorList>
    </citation>
    <scope>NUCLEOTIDE SEQUENCE [LARGE SCALE GENOMIC DNA]</scope>
    <source>
        <strain evidence="1">MCF</strain>
    </source>
</reference>
<dbReference type="EMBL" id="MTKO01000019">
    <property type="protein sequence ID" value="RWX47844.1"/>
    <property type="molecule type" value="Genomic_DNA"/>
</dbReference>
<organism evidence="1 2">
    <name type="scientific">Candidatus Electrothrix aarhusensis</name>
    <dbReference type="NCBI Taxonomy" id="1859131"/>
    <lineage>
        <taxon>Bacteria</taxon>
        <taxon>Pseudomonadati</taxon>
        <taxon>Thermodesulfobacteriota</taxon>
        <taxon>Desulfobulbia</taxon>
        <taxon>Desulfobulbales</taxon>
        <taxon>Desulfobulbaceae</taxon>
        <taxon>Candidatus Electrothrix</taxon>
    </lineage>
</organism>
<comment type="caution">
    <text evidence="1">The sequence shown here is derived from an EMBL/GenBank/DDBJ whole genome shotgun (WGS) entry which is preliminary data.</text>
</comment>
<evidence type="ECO:0000313" key="2">
    <source>
        <dbReference type="Proteomes" id="UP000287853"/>
    </source>
</evidence>
<accession>A0A3S3UDS6</accession>
<keyword evidence="2" id="KW-1185">Reference proteome</keyword>
<sequence length="31" mass="3636">MLGLIIKCWPKKKGFFLSIITERDVATERQN</sequence>
<protein>
    <submittedName>
        <fullName evidence="1">Uncharacterized protein</fullName>
    </submittedName>
</protein>